<gene>
    <name evidence="6" type="ORF">DDK22_21015</name>
</gene>
<evidence type="ECO:0000256" key="4">
    <source>
        <dbReference type="SAM" id="MobiDB-lite"/>
    </source>
</evidence>
<protein>
    <submittedName>
        <fullName evidence="6">AraC family transcriptional regulator</fullName>
    </submittedName>
</protein>
<feature type="domain" description="HTH araC/xylS-type" evidence="5">
    <location>
        <begin position="185"/>
        <end position="266"/>
    </location>
</feature>
<evidence type="ECO:0000313" key="6">
    <source>
        <dbReference type="EMBL" id="RCJ06497.1"/>
    </source>
</evidence>
<accession>A0A367PGY7</accession>
<comment type="caution">
    <text evidence="6">The sequence shown here is derived from an EMBL/GenBank/DDBJ whole genome shotgun (WGS) entry which is preliminary data.</text>
</comment>
<dbReference type="InterPro" id="IPR050204">
    <property type="entry name" value="AraC_XylS_family_regulators"/>
</dbReference>
<dbReference type="RefSeq" id="WP_114133631.1">
    <property type="nucleotide sequence ID" value="NZ_CP068436.1"/>
</dbReference>
<organism evidence="6 7">
    <name type="scientific">Cupriavidus necator</name>
    <name type="common">Alcaligenes eutrophus</name>
    <name type="synonym">Ralstonia eutropha</name>
    <dbReference type="NCBI Taxonomy" id="106590"/>
    <lineage>
        <taxon>Bacteria</taxon>
        <taxon>Pseudomonadati</taxon>
        <taxon>Pseudomonadota</taxon>
        <taxon>Betaproteobacteria</taxon>
        <taxon>Burkholderiales</taxon>
        <taxon>Burkholderiaceae</taxon>
        <taxon>Cupriavidus</taxon>
    </lineage>
</organism>
<keyword evidence="1" id="KW-0805">Transcription regulation</keyword>
<dbReference type="EMBL" id="QDHA01000049">
    <property type="protein sequence ID" value="RCJ06497.1"/>
    <property type="molecule type" value="Genomic_DNA"/>
</dbReference>
<dbReference type="SMART" id="SM00342">
    <property type="entry name" value="HTH_ARAC"/>
    <property type="match status" value="1"/>
</dbReference>
<dbReference type="Proteomes" id="UP000253501">
    <property type="component" value="Unassembled WGS sequence"/>
</dbReference>
<feature type="region of interest" description="Disordered" evidence="4">
    <location>
        <begin position="264"/>
        <end position="330"/>
    </location>
</feature>
<keyword evidence="2" id="KW-0238">DNA-binding</keyword>
<evidence type="ECO:0000256" key="1">
    <source>
        <dbReference type="ARBA" id="ARBA00023015"/>
    </source>
</evidence>
<evidence type="ECO:0000256" key="3">
    <source>
        <dbReference type="ARBA" id="ARBA00023163"/>
    </source>
</evidence>
<dbReference type="PANTHER" id="PTHR46796">
    <property type="entry name" value="HTH-TYPE TRANSCRIPTIONAL ACTIVATOR RHAS-RELATED"/>
    <property type="match status" value="1"/>
</dbReference>
<evidence type="ECO:0000313" key="7">
    <source>
        <dbReference type="Proteomes" id="UP000253501"/>
    </source>
</evidence>
<keyword evidence="3" id="KW-0804">Transcription</keyword>
<dbReference type="SUPFAM" id="SSF46689">
    <property type="entry name" value="Homeodomain-like"/>
    <property type="match status" value="1"/>
</dbReference>
<sequence>MVRIVTNAHQSRTTGIWANTEVEVIEYGELQDVARPIGSQSVSLRAALRETGGRIEARYKPSKPRADGYRGNDHLSLIERGGEAYGYTPFIRGFRCVAIHFDDTLLGEACGTASGADHFHSRLMFENKPIWAMADRLALACVTPRIGQRLYCESLVGILAVELARLGTTAPLLAGKGGLAPFRLRRILDYIEDHLGDNIAITELAAMAEVSLPHFMRAFRTSTGEAPLRFIMQRRVTRATRLLLETSTPLIKIAHDCGFADRSHMTTPSHRAGSGPKGLRSSAACRRQARRWPTPRQCQRTATGLPSGRRLDAANQPPRAPAPRWRSRHPATCLRDVPRPKHHEAHADCCQPQCKQATVDHAETDDDCAKRRCRHQHGTSVW</sequence>
<dbReference type="InterPro" id="IPR018060">
    <property type="entry name" value="HTH_AraC"/>
</dbReference>
<dbReference type="GO" id="GO:0043565">
    <property type="term" value="F:sequence-specific DNA binding"/>
    <property type="evidence" value="ECO:0007669"/>
    <property type="project" value="InterPro"/>
</dbReference>
<name>A0A367PGY7_CUPNE</name>
<dbReference type="Pfam" id="PF12833">
    <property type="entry name" value="HTH_18"/>
    <property type="match status" value="1"/>
</dbReference>
<dbReference type="GO" id="GO:0003700">
    <property type="term" value="F:DNA-binding transcription factor activity"/>
    <property type="evidence" value="ECO:0007669"/>
    <property type="project" value="InterPro"/>
</dbReference>
<reference evidence="6 7" key="1">
    <citation type="submission" date="2018-04" db="EMBL/GenBank/DDBJ databases">
        <title>Cupriavidus necator CR12 genome sequencing and assembly.</title>
        <authorList>
            <person name="Ben Fekih I."/>
            <person name="Mazhar H.S."/>
            <person name="Bello S.K."/>
            <person name="Rensing C."/>
        </authorList>
    </citation>
    <scope>NUCLEOTIDE SEQUENCE [LARGE SCALE GENOMIC DNA]</scope>
    <source>
        <strain evidence="6 7">CR12</strain>
    </source>
</reference>
<dbReference type="PROSITE" id="PS01124">
    <property type="entry name" value="HTH_ARAC_FAMILY_2"/>
    <property type="match status" value="1"/>
</dbReference>
<evidence type="ECO:0000256" key="2">
    <source>
        <dbReference type="ARBA" id="ARBA00023125"/>
    </source>
</evidence>
<dbReference type="Gene3D" id="1.10.10.60">
    <property type="entry name" value="Homeodomain-like"/>
    <property type="match status" value="1"/>
</dbReference>
<dbReference type="InterPro" id="IPR009057">
    <property type="entry name" value="Homeodomain-like_sf"/>
</dbReference>
<evidence type="ECO:0000259" key="5">
    <source>
        <dbReference type="PROSITE" id="PS01124"/>
    </source>
</evidence>
<proteinExistence type="predicted"/>
<dbReference type="AlphaFoldDB" id="A0A367PGY7"/>
<dbReference type="PANTHER" id="PTHR46796:SF14">
    <property type="entry name" value="TRANSCRIPTIONAL REGULATORY PROTEIN"/>
    <property type="match status" value="1"/>
</dbReference>